<dbReference type="EMBL" id="JAGIOO010000001">
    <property type="protein sequence ID" value="MBP2472650.1"/>
    <property type="molecule type" value="Genomic_DNA"/>
</dbReference>
<dbReference type="InterPro" id="IPR043504">
    <property type="entry name" value="Peptidase_S1_PA_chymotrypsin"/>
</dbReference>
<dbReference type="Proteomes" id="UP001519363">
    <property type="component" value="Unassembled WGS sequence"/>
</dbReference>
<comment type="caution">
    <text evidence="1">The sequence shown here is derived from an EMBL/GenBank/DDBJ whole genome shotgun (WGS) entry which is preliminary data.</text>
</comment>
<dbReference type="InterPro" id="IPR033116">
    <property type="entry name" value="TRYPSIN_SER"/>
</dbReference>
<protein>
    <submittedName>
        <fullName evidence="1">Uncharacterized protein</fullName>
    </submittedName>
</protein>
<evidence type="ECO:0000313" key="2">
    <source>
        <dbReference type="Proteomes" id="UP001519363"/>
    </source>
</evidence>
<gene>
    <name evidence="1" type="ORF">JOF53_001522</name>
</gene>
<dbReference type="InterPro" id="IPR009003">
    <property type="entry name" value="Peptidase_S1_PA"/>
</dbReference>
<sequence length="373" mass="38649">MHSRKWRLAGLGLVVLAAVTTGAVVQAAPGRALTAGEARSLAQRPLVAAAEVLRAEVSGLPGFAGITLESQVVLWWHGAAPSEVTAVLARARRLAPVRVAAAAHSKAQLDEAAVRLRAWLAANPDSGGYAVKSPGDGSGLVLAARPDAAMRGAAAVADVGVAVRVVHEEPMARVSRNNDSAPWSGGARTWNRNANTICTSGFGVRNGANNQFVLTAEHCGKPGNRIDDGGGEFIGNVGPAHDDHDIALIPTSRASNRMYVGGRDSNTTEQVTGWGHVFTGQYLCQSGVTSAEATGGPVCDLKVLFFWQDPEDLVEVEQQQGQPGARGGDSGGSVYSRVAGGVQANGTVTRAAGPRMGFQDFATASRDFGVYIP</sequence>
<evidence type="ECO:0000313" key="1">
    <source>
        <dbReference type="EMBL" id="MBP2472650.1"/>
    </source>
</evidence>
<dbReference type="Gene3D" id="2.40.10.10">
    <property type="entry name" value="Trypsin-like serine proteases"/>
    <property type="match status" value="2"/>
</dbReference>
<dbReference type="SUPFAM" id="SSF50494">
    <property type="entry name" value="Trypsin-like serine proteases"/>
    <property type="match status" value="1"/>
</dbReference>
<keyword evidence="2" id="KW-1185">Reference proteome</keyword>
<reference evidence="1 2" key="1">
    <citation type="submission" date="2021-03" db="EMBL/GenBank/DDBJ databases">
        <title>Sequencing the genomes of 1000 actinobacteria strains.</title>
        <authorList>
            <person name="Klenk H.-P."/>
        </authorList>
    </citation>
    <scope>NUCLEOTIDE SEQUENCE [LARGE SCALE GENOMIC DNA]</scope>
    <source>
        <strain evidence="1 2">DSM 44580</strain>
    </source>
</reference>
<accession>A0ABS5A7T4</accession>
<name>A0ABS5A7T4_9PSEU</name>
<organism evidence="1 2">
    <name type="scientific">Crossiella equi</name>
    <dbReference type="NCBI Taxonomy" id="130796"/>
    <lineage>
        <taxon>Bacteria</taxon>
        <taxon>Bacillati</taxon>
        <taxon>Actinomycetota</taxon>
        <taxon>Actinomycetes</taxon>
        <taxon>Pseudonocardiales</taxon>
        <taxon>Pseudonocardiaceae</taxon>
        <taxon>Crossiella</taxon>
    </lineage>
</organism>
<proteinExistence type="predicted"/>
<dbReference type="RefSeq" id="WP_143343085.1">
    <property type="nucleotide sequence ID" value="NZ_JAGIOO010000001.1"/>
</dbReference>
<dbReference type="PROSITE" id="PS00135">
    <property type="entry name" value="TRYPSIN_SER"/>
    <property type="match status" value="1"/>
</dbReference>